<accession>A0A8D9PEX2</accession>
<name>A0A8D9PEX2_9VIRU</name>
<dbReference type="EMBL" id="BK029940">
    <property type="protein sequence ID" value="DAD55942.1"/>
    <property type="molecule type" value="Genomic_DNA"/>
</dbReference>
<protein>
    <submittedName>
        <fullName evidence="1">PGDYG protein</fullName>
    </submittedName>
</protein>
<organism evidence="1">
    <name type="scientific">Bacteriophage sp</name>
    <dbReference type="NCBI Taxonomy" id="38018"/>
    <lineage>
        <taxon>Viruses</taxon>
    </lineage>
</organism>
<proteinExistence type="predicted"/>
<sequence>MIKTYIKKPIAIQAIIWTGDNEEEITSFVGAHCCVTTEHTMKGIKKNLIIYTLEGYHCASVGDYIVKGIKGEFYPVKPDIMELTYAEVTE</sequence>
<reference evidence="1" key="1">
    <citation type="journal article" date="2021" name="Proc. Natl. Acad. Sci. U.S.A.">
        <title>A Catalog of Tens of Thousands of Viruses from Human Metagenomes Reveals Hidden Associations with Chronic Diseases.</title>
        <authorList>
            <person name="Tisza M.J."/>
            <person name="Buck C.B."/>
        </authorList>
    </citation>
    <scope>NUCLEOTIDE SEQUENCE</scope>
    <source>
        <strain evidence="1">CtOZu12</strain>
    </source>
</reference>
<evidence type="ECO:0000313" key="1">
    <source>
        <dbReference type="EMBL" id="DAD55942.1"/>
    </source>
</evidence>